<sequence>MRTSYARIPAGSLGLGFGPASLLSRLLPAASISIPAATAVSVDLPLTVDVTDSLSIYGGVSGNSTRFDGGGWSDFVTSSWNIGLQAQLYDQNGGFLPSVTLQTTLTQSLPPGPLATTSFSSILEFDYALDEDATRGLLTGFQNNQTVVASDLASIRSYSIGYVGGYYQWPNNWKFTGRIGIQHFEGATLLNASVVRPFTQPVVRLDLDRMDDDDNRLFGVTAEVSWVPKPAYTLTLRTPIFLSRP</sequence>
<protein>
    <submittedName>
        <fullName evidence="1">Uncharacterized protein</fullName>
    </submittedName>
</protein>
<keyword evidence="2" id="KW-1185">Reference proteome</keyword>
<name>A0ABS5GDC9_9BRAD</name>
<dbReference type="EMBL" id="JAFCLK010000028">
    <property type="protein sequence ID" value="MBR1139353.1"/>
    <property type="molecule type" value="Genomic_DNA"/>
</dbReference>
<dbReference type="Proteomes" id="UP001314635">
    <property type="component" value="Unassembled WGS sequence"/>
</dbReference>
<accession>A0ABS5GDC9</accession>
<evidence type="ECO:0000313" key="2">
    <source>
        <dbReference type="Proteomes" id="UP001314635"/>
    </source>
</evidence>
<proteinExistence type="predicted"/>
<organism evidence="1 2">
    <name type="scientific">Bradyrhizobium denitrificans</name>
    <dbReference type="NCBI Taxonomy" id="2734912"/>
    <lineage>
        <taxon>Bacteria</taxon>
        <taxon>Pseudomonadati</taxon>
        <taxon>Pseudomonadota</taxon>
        <taxon>Alphaproteobacteria</taxon>
        <taxon>Hyphomicrobiales</taxon>
        <taxon>Nitrobacteraceae</taxon>
        <taxon>Bradyrhizobium</taxon>
    </lineage>
</organism>
<comment type="caution">
    <text evidence="1">The sequence shown here is derived from an EMBL/GenBank/DDBJ whole genome shotgun (WGS) entry which is preliminary data.</text>
</comment>
<gene>
    <name evidence="1" type="ORF">JQ619_26680</name>
</gene>
<reference evidence="2" key="1">
    <citation type="journal article" date="2021" name="ISME J.">
        <title>Evolutionary origin and ecological implication of a unique nif island in free-living Bradyrhizobium lineages.</title>
        <authorList>
            <person name="Tao J."/>
        </authorList>
    </citation>
    <scope>NUCLEOTIDE SEQUENCE [LARGE SCALE GENOMIC DNA]</scope>
    <source>
        <strain evidence="2">SZCCT0094</strain>
    </source>
</reference>
<evidence type="ECO:0000313" key="1">
    <source>
        <dbReference type="EMBL" id="MBR1139353.1"/>
    </source>
</evidence>